<dbReference type="RefSeq" id="WP_066473872.1">
    <property type="nucleotide sequence ID" value="NZ_BCNT01000003.1"/>
</dbReference>
<evidence type="ECO:0000256" key="3">
    <source>
        <dbReference type="ARBA" id="ARBA00022692"/>
    </source>
</evidence>
<reference evidence="9" key="1">
    <citation type="journal article" date="2019" name="Int. J. Syst. Evol. Microbiol.">
        <title>The Global Catalogue of Microorganisms (GCM) 10K type strain sequencing project: providing services to taxonomists for standard genome sequencing and annotation.</title>
        <authorList>
            <consortium name="The Broad Institute Genomics Platform"/>
            <consortium name="The Broad Institute Genome Sequencing Center for Infectious Disease"/>
            <person name="Wu L."/>
            <person name="Ma J."/>
        </authorList>
    </citation>
    <scope>NUCLEOTIDE SEQUENCE [LARGE SCALE GENOMIC DNA]</scope>
    <source>
        <strain evidence="9">TISTR 1906</strain>
    </source>
</reference>
<dbReference type="Gene3D" id="3.60.15.10">
    <property type="entry name" value="Ribonuclease Z/Hydroxyacylglutathione hydrolase-like"/>
    <property type="match status" value="1"/>
</dbReference>
<feature type="transmembrane region" description="Helical" evidence="6">
    <location>
        <begin position="50"/>
        <end position="69"/>
    </location>
</feature>
<keyword evidence="4 6" id="KW-1133">Transmembrane helix</keyword>
<dbReference type="InterPro" id="IPR035681">
    <property type="entry name" value="ComA-like_MBL"/>
</dbReference>
<evidence type="ECO:0000256" key="2">
    <source>
        <dbReference type="ARBA" id="ARBA00022475"/>
    </source>
</evidence>
<protein>
    <submittedName>
        <fullName evidence="8">DNA internalization-related competence protein ComEC/Rec2</fullName>
    </submittedName>
</protein>
<organism evidence="8 9">
    <name type="scientific">Comamonas terrae</name>
    <dbReference type="NCBI Taxonomy" id="673548"/>
    <lineage>
        <taxon>Bacteria</taxon>
        <taxon>Pseudomonadati</taxon>
        <taxon>Pseudomonadota</taxon>
        <taxon>Betaproteobacteria</taxon>
        <taxon>Burkholderiales</taxon>
        <taxon>Comamonadaceae</taxon>
        <taxon>Comamonas</taxon>
    </lineage>
</organism>
<feature type="domain" description="Metallo-beta-lactamase" evidence="7">
    <location>
        <begin position="589"/>
        <end position="800"/>
    </location>
</feature>
<name>A0ABW5UHV2_9BURK</name>
<dbReference type="NCBIfam" id="TIGR00361">
    <property type="entry name" value="ComEC_Rec2"/>
    <property type="match status" value="1"/>
</dbReference>
<feature type="transmembrane region" description="Helical" evidence="6">
    <location>
        <begin position="75"/>
        <end position="95"/>
    </location>
</feature>
<evidence type="ECO:0000313" key="8">
    <source>
        <dbReference type="EMBL" id="MFD2753121.1"/>
    </source>
</evidence>
<dbReference type="InterPro" id="IPR001279">
    <property type="entry name" value="Metallo-B-lactamas"/>
</dbReference>
<evidence type="ECO:0000256" key="5">
    <source>
        <dbReference type="ARBA" id="ARBA00023136"/>
    </source>
</evidence>
<dbReference type="InterPro" id="IPR036866">
    <property type="entry name" value="RibonucZ/Hydroxyglut_hydro"/>
</dbReference>
<accession>A0ABW5UHV2</accession>
<feature type="transmembrane region" description="Helical" evidence="6">
    <location>
        <begin position="343"/>
        <end position="361"/>
    </location>
</feature>
<evidence type="ECO:0000256" key="4">
    <source>
        <dbReference type="ARBA" id="ARBA00022989"/>
    </source>
</evidence>
<dbReference type="Proteomes" id="UP001597463">
    <property type="component" value="Unassembled WGS sequence"/>
</dbReference>
<keyword evidence="5 6" id="KW-0472">Membrane</keyword>
<feature type="transmembrane region" description="Helical" evidence="6">
    <location>
        <begin position="453"/>
        <end position="475"/>
    </location>
</feature>
<dbReference type="InterPro" id="IPR004477">
    <property type="entry name" value="ComEC_N"/>
</dbReference>
<gene>
    <name evidence="8" type="ORF">ACFSW6_03405</name>
</gene>
<evidence type="ECO:0000256" key="1">
    <source>
        <dbReference type="ARBA" id="ARBA00004651"/>
    </source>
</evidence>
<evidence type="ECO:0000259" key="7">
    <source>
        <dbReference type="SMART" id="SM00849"/>
    </source>
</evidence>
<evidence type="ECO:0000256" key="6">
    <source>
        <dbReference type="SAM" id="Phobius"/>
    </source>
</evidence>
<dbReference type="Pfam" id="PF00753">
    <property type="entry name" value="Lactamase_B"/>
    <property type="match status" value="1"/>
</dbReference>
<dbReference type="PANTHER" id="PTHR30619">
    <property type="entry name" value="DNA INTERNALIZATION/COMPETENCE PROTEIN COMEC/REC2"/>
    <property type="match status" value="1"/>
</dbReference>
<feature type="transmembrane region" description="Helical" evidence="6">
    <location>
        <begin position="534"/>
        <end position="552"/>
    </location>
</feature>
<dbReference type="InterPro" id="IPR025405">
    <property type="entry name" value="DUF4131"/>
</dbReference>
<comment type="subcellular location">
    <subcellularLocation>
        <location evidence="1">Cell membrane</location>
        <topology evidence="1">Multi-pass membrane protein</topology>
    </subcellularLocation>
</comment>
<keyword evidence="9" id="KW-1185">Reference proteome</keyword>
<sequence length="864" mass="93829">MLQFRTASVPALPLRQAGPASWSWALWGCVLGVAWQVTQPQLWPLGAYQALLGAGFVAAACGAVGRRFARRPKTWPSRLLVLLCAAGMTAAVTGWRAHAYLGQALPGELEGQDLVVQGTMASMLQNTAQGQRWRFEVEQAWRVDAEQPERLFPSMIELAWYMPWGSQAAPDAEGPAWARGEPLEPGQRWRMTVRLKRPHGARNPHGFDFELQQWEQGVQAAGYVRESPSPQRLQGDAGYRMQRWRQWLRDRIRAQAAVLQRWWPGLGASERESAIGVVAALAVGDQQAVDRQDWTLFRQTGVSHLMSISGLHITMFAWLAAWATGRLWRLSARACQWLPAPRAALLAGAVLAGVYALFSGWGVPAQRTVCMLAVVGALQWWGLRWPWPQVWLLALAVVLVADPWALWQAGFWLSFVAVGVLLATDRRSQPGGEAATAAGGAWGKAAGLWREQWLISLALAPLSLLLFGQVSVIGLVANLAAIPWITLLVTPLALASALLPQAAALAAVALEPLMALLRWLAGAPVAVLALPQPAWWAAAVAIGAGLLLVAPLPWRVRVVAAMCCVPALWWPLPRPAWGEFEVLAVDIGQGNAVLLRTRSHSLLYDAGPQYSQHSDAGERVLLPLLQALGLRPDAMMLSHRDTDHTGGALSLHRSLTSAGPAVTVWGSDSVIRDPALADLAPVRRCTAGERWQWDGVAFDILHPLMPQSGAPGTEPVQDALPSARTSSNAGSCVLRLRSASGRVALLAGDIEAAQERRLVAQGLAGPVDWLLVPHHGSKTSSSPPWIDALAPRWAMVQAGYRNRFGHPVPAVVQRYERAGSTVVQQDRCGAALWRSAQPGALHCERLIRAHYWDVHAAPLDPQKD</sequence>
<dbReference type="NCBIfam" id="TIGR00360">
    <property type="entry name" value="ComEC_N-term"/>
    <property type="match status" value="1"/>
</dbReference>
<dbReference type="InterPro" id="IPR052159">
    <property type="entry name" value="Competence_DNA_uptake"/>
</dbReference>
<keyword evidence="3 6" id="KW-0812">Transmembrane</keyword>
<feature type="transmembrane region" description="Helical" evidence="6">
    <location>
        <begin position="405"/>
        <end position="423"/>
    </location>
</feature>
<keyword evidence="2" id="KW-1003">Cell membrane</keyword>
<proteinExistence type="predicted"/>
<feature type="transmembrane region" description="Helical" evidence="6">
    <location>
        <begin position="20"/>
        <end position="38"/>
    </location>
</feature>
<feature type="transmembrane region" description="Helical" evidence="6">
    <location>
        <begin position="481"/>
        <end position="499"/>
    </location>
</feature>
<dbReference type="SUPFAM" id="SSF56281">
    <property type="entry name" value="Metallo-hydrolase/oxidoreductase"/>
    <property type="match status" value="1"/>
</dbReference>
<comment type="caution">
    <text evidence="8">The sequence shown here is derived from an EMBL/GenBank/DDBJ whole genome shotgun (WGS) entry which is preliminary data.</text>
</comment>
<dbReference type="Pfam" id="PF03772">
    <property type="entry name" value="Competence"/>
    <property type="match status" value="1"/>
</dbReference>
<dbReference type="InterPro" id="IPR004797">
    <property type="entry name" value="Competence_ComEC/Rec2"/>
</dbReference>
<dbReference type="PANTHER" id="PTHR30619:SF1">
    <property type="entry name" value="RECOMBINATION PROTEIN 2"/>
    <property type="match status" value="1"/>
</dbReference>
<feature type="transmembrane region" description="Helical" evidence="6">
    <location>
        <begin position="301"/>
        <end position="323"/>
    </location>
</feature>
<evidence type="ECO:0000313" key="9">
    <source>
        <dbReference type="Proteomes" id="UP001597463"/>
    </source>
</evidence>
<feature type="transmembrane region" description="Helical" evidence="6">
    <location>
        <begin position="506"/>
        <end position="528"/>
    </location>
</feature>
<dbReference type="SMART" id="SM00849">
    <property type="entry name" value="Lactamase_B"/>
    <property type="match status" value="1"/>
</dbReference>
<dbReference type="CDD" id="cd07731">
    <property type="entry name" value="ComA-like_MBL-fold"/>
    <property type="match status" value="1"/>
</dbReference>
<dbReference type="EMBL" id="JBHUMV010000001">
    <property type="protein sequence ID" value="MFD2753121.1"/>
    <property type="molecule type" value="Genomic_DNA"/>
</dbReference>
<dbReference type="Pfam" id="PF13567">
    <property type="entry name" value="DUF4131"/>
    <property type="match status" value="1"/>
</dbReference>